<keyword evidence="2" id="KW-1185">Reference proteome</keyword>
<dbReference type="EMBL" id="JAIWYP010000012">
    <property type="protein sequence ID" value="KAH3729097.1"/>
    <property type="molecule type" value="Genomic_DNA"/>
</dbReference>
<protein>
    <submittedName>
        <fullName evidence="1">Uncharacterized protein</fullName>
    </submittedName>
</protein>
<dbReference type="AlphaFoldDB" id="A0A9D4CR33"/>
<accession>A0A9D4CR33</accession>
<proteinExistence type="predicted"/>
<reference evidence="1" key="2">
    <citation type="submission" date="2020-11" db="EMBL/GenBank/DDBJ databases">
        <authorList>
            <person name="McCartney M.A."/>
            <person name="Auch B."/>
            <person name="Kono T."/>
            <person name="Mallez S."/>
            <person name="Becker A."/>
            <person name="Gohl D.M."/>
            <person name="Silverstein K.A.T."/>
            <person name="Koren S."/>
            <person name="Bechman K.B."/>
            <person name="Herman A."/>
            <person name="Abrahante J.E."/>
            <person name="Garbe J."/>
        </authorList>
    </citation>
    <scope>NUCLEOTIDE SEQUENCE</scope>
    <source>
        <strain evidence="1">Duluth1</strain>
        <tissue evidence="1">Whole animal</tissue>
    </source>
</reference>
<reference evidence="1" key="1">
    <citation type="journal article" date="2019" name="bioRxiv">
        <title>The Genome of the Zebra Mussel, Dreissena polymorpha: A Resource for Invasive Species Research.</title>
        <authorList>
            <person name="McCartney M.A."/>
            <person name="Auch B."/>
            <person name="Kono T."/>
            <person name="Mallez S."/>
            <person name="Zhang Y."/>
            <person name="Obille A."/>
            <person name="Becker A."/>
            <person name="Abrahante J.E."/>
            <person name="Garbe J."/>
            <person name="Badalamenti J.P."/>
            <person name="Herman A."/>
            <person name="Mangelson H."/>
            <person name="Liachko I."/>
            <person name="Sullivan S."/>
            <person name="Sone E.D."/>
            <person name="Koren S."/>
            <person name="Silverstein K.A.T."/>
            <person name="Beckman K.B."/>
            <person name="Gohl D.M."/>
        </authorList>
    </citation>
    <scope>NUCLEOTIDE SEQUENCE</scope>
    <source>
        <strain evidence="1">Duluth1</strain>
        <tissue evidence="1">Whole animal</tissue>
    </source>
</reference>
<name>A0A9D4CR33_DREPO</name>
<dbReference type="Proteomes" id="UP000828390">
    <property type="component" value="Unassembled WGS sequence"/>
</dbReference>
<evidence type="ECO:0000313" key="1">
    <source>
        <dbReference type="EMBL" id="KAH3729097.1"/>
    </source>
</evidence>
<gene>
    <name evidence="1" type="ORF">DPMN_055060</name>
</gene>
<evidence type="ECO:0000313" key="2">
    <source>
        <dbReference type="Proteomes" id="UP000828390"/>
    </source>
</evidence>
<sequence length="145" mass="16252">MYSVRVWWSFCEGVCEGVYSVRVWWSFGFGRGGRSIVTSGKKKCPPPGSHVFQGTETVFEIKPRYPNVISRVVKRLYYSHINKTALPLTAMFQGSRAYDGQTDGGDNHNKPVNSQLTLPTKHKLYVSGCGTINTNCIRNNKTLSV</sequence>
<comment type="caution">
    <text evidence="1">The sequence shown here is derived from an EMBL/GenBank/DDBJ whole genome shotgun (WGS) entry which is preliminary data.</text>
</comment>
<organism evidence="1 2">
    <name type="scientific">Dreissena polymorpha</name>
    <name type="common">Zebra mussel</name>
    <name type="synonym">Mytilus polymorpha</name>
    <dbReference type="NCBI Taxonomy" id="45954"/>
    <lineage>
        <taxon>Eukaryota</taxon>
        <taxon>Metazoa</taxon>
        <taxon>Spiralia</taxon>
        <taxon>Lophotrochozoa</taxon>
        <taxon>Mollusca</taxon>
        <taxon>Bivalvia</taxon>
        <taxon>Autobranchia</taxon>
        <taxon>Heteroconchia</taxon>
        <taxon>Euheterodonta</taxon>
        <taxon>Imparidentia</taxon>
        <taxon>Neoheterodontei</taxon>
        <taxon>Myida</taxon>
        <taxon>Dreissenoidea</taxon>
        <taxon>Dreissenidae</taxon>
        <taxon>Dreissena</taxon>
    </lineage>
</organism>